<name>A0A2W2BYD9_9BACT</name>
<keyword evidence="2" id="KW-1185">Reference proteome</keyword>
<dbReference type="RefSeq" id="WP_110998916.1">
    <property type="nucleotide sequence ID" value="NZ_QKTW01000016.1"/>
</dbReference>
<reference evidence="1 2" key="1">
    <citation type="submission" date="2018-06" db="EMBL/GenBank/DDBJ databases">
        <title>Mucibacter soli gen. nov., sp. nov., a new member of the family Chitinophagaceae producing mucin.</title>
        <authorList>
            <person name="Kim M.-K."/>
            <person name="Park S."/>
            <person name="Kim T.-S."/>
            <person name="Joung Y."/>
            <person name="Han J.-H."/>
            <person name="Kim S.B."/>
        </authorList>
    </citation>
    <scope>NUCLEOTIDE SEQUENCE [LARGE SCALE GENOMIC DNA]</scope>
    <source>
        <strain evidence="1 2">R1-15</strain>
    </source>
</reference>
<comment type="caution">
    <text evidence="1">The sequence shown here is derived from an EMBL/GenBank/DDBJ whole genome shotgun (WGS) entry which is preliminary data.</text>
</comment>
<dbReference type="EMBL" id="QKTW01000016">
    <property type="protein sequence ID" value="PZF72883.1"/>
    <property type="molecule type" value="Genomic_DNA"/>
</dbReference>
<sequence>MIATIIASCKHDDSKTASPAPVGCYTDTVNTVSFARDIVPVLRQNCALSGCHTGSAPTGNLNLDSGIAYAALMKPGTGYINTATPTASLLYSQLTSTADPMPPTGKLDNCTISLVLKWIQQQAPNN</sequence>
<accession>A0A2W2BYD9</accession>
<dbReference type="Proteomes" id="UP000248745">
    <property type="component" value="Unassembled WGS sequence"/>
</dbReference>
<evidence type="ECO:0000313" key="2">
    <source>
        <dbReference type="Proteomes" id="UP000248745"/>
    </source>
</evidence>
<protein>
    <recommendedName>
        <fullName evidence="3">Cytochrome C Planctomycete-type domain-containing protein</fullName>
    </recommendedName>
</protein>
<dbReference type="OrthoDB" id="1524994at2"/>
<proteinExistence type="predicted"/>
<evidence type="ECO:0000313" key="1">
    <source>
        <dbReference type="EMBL" id="PZF72883.1"/>
    </source>
</evidence>
<dbReference type="AlphaFoldDB" id="A0A2W2BYD9"/>
<evidence type="ECO:0008006" key="3">
    <source>
        <dbReference type="Google" id="ProtNLM"/>
    </source>
</evidence>
<organism evidence="1 2">
    <name type="scientific">Taibaiella soli</name>
    <dbReference type="NCBI Taxonomy" id="1649169"/>
    <lineage>
        <taxon>Bacteria</taxon>
        <taxon>Pseudomonadati</taxon>
        <taxon>Bacteroidota</taxon>
        <taxon>Chitinophagia</taxon>
        <taxon>Chitinophagales</taxon>
        <taxon>Chitinophagaceae</taxon>
        <taxon>Taibaiella</taxon>
    </lineage>
</organism>
<gene>
    <name evidence="1" type="ORF">DN068_10750</name>
</gene>